<feature type="transmembrane region" description="Helical" evidence="1">
    <location>
        <begin position="153"/>
        <end position="170"/>
    </location>
</feature>
<feature type="transmembrane region" description="Helical" evidence="1">
    <location>
        <begin position="320"/>
        <end position="338"/>
    </location>
</feature>
<dbReference type="InterPro" id="IPR009323">
    <property type="entry name" value="DUF979"/>
</dbReference>
<evidence type="ECO:0000313" key="3">
    <source>
        <dbReference type="Proteomes" id="UP001388366"/>
    </source>
</evidence>
<keyword evidence="3" id="KW-1185">Reference proteome</keyword>
<comment type="caution">
    <text evidence="2">The sequence shown here is derived from an EMBL/GenBank/DDBJ whole genome shotgun (WGS) entry which is preliminary data.</text>
</comment>
<keyword evidence="1" id="KW-0472">Membrane</keyword>
<evidence type="ECO:0000256" key="1">
    <source>
        <dbReference type="SAM" id="Phobius"/>
    </source>
</evidence>
<protein>
    <submittedName>
        <fullName evidence="2">DUF979 domain-containing protein</fullName>
    </submittedName>
</protein>
<evidence type="ECO:0000313" key="2">
    <source>
        <dbReference type="EMBL" id="MEM5551054.1"/>
    </source>
</evidence>
<name>A0ABU9U1Y7_9GAMM</name>
<feature type="transmembrane region" description="Helical" evidence="1">
    <location>
        <begin position="76"/>
        <end position="98"/>
    </location>
</feature>
<sequence length="341" mass="36845">MSKVSTTDISSSSTAIITIENIYLLIGIIVMFLVVRTLQDKNHPKRLTTALFWFLFGSSFLFGDLSIAILGGATTYLLVGVSVILIALLAGFNLVSMGSYKPLTERQQTESASRLGNKLFIPALMIPVITVLLTVSFDGVAIGDYYLLDQRHLTLASLTAACIFALLIGWKITGGNPLEAITESRRLVDSIGWAAILPQMLAMLGGVFIVAQTGDSIKELVTLFIAPENRFMLVVLYCVGMALFTMIMGNAFAAFPVMTAGIAMPFLIEGHGANPAPLVAIGMYSGYCGTLMTPMAANFNIIPAALLDLKDKYHVIKVQIPTALTLLTVNIILMYMVIFND</sequence>
<organism evidence="2 3">
    <name type="scientific">Pseudoalteromonas neustonica</name>
    <dbReference type="NCBI Taxonomy" id="1840331"/>
    <lineage>
        <taxon>Bacteria</taxon>
        <taxon>Pseudomonadati</taxon>
        <taxon>Pseudomonadota</taxon>
        <taxon>Gammaproteobacteria</taxon>
        <taxon>Alteromonadales</taxon>
        <taxon>Pseudoalteromonadaceae</taxon>
        <taxon>Pseudoalteromonas</taxon>
    </lineage>
</organism>
<feature type="transmembrane region" description="Helical" evidence="1">
    <location>
        <begin position="119"/>
        <end position="141"/>
    </location>
</feature>
<reference evidence="2 3" key="1">
    <citation type="submission" date="2024-03" db="EMBL/GenBank/DDBJ databases">
        <title>Community enrichment and isolation of bacterial strains for fucoidan degradation.</title>
        <authorList>
            <person name="Sichert A."/>
        </authorList>
    </citation>
    <scope>NUCLEOTIDE SEQUENCE [LARGE SCALE GENOMIC DNA]</scope>
    <source>
        <strain evidence="2 3">AS81</strain>
    </source>
</reference>
<keyword evidence="1" id="KW-1133">Transmembrane helix</keyword>
<dbReference type="RefSeq" id="WP_342883845.1">
    <property type="nucleotide sequence ID" value="NZ_JBBMQU010000015.1"/>
</dbReference>
<feature type="transmembrane region" description="Helical" evidence="1">
    <location>
        <begin position="47"/>
        <end position="70"/>
    </location>
</feature>
<proteinExistence type="predicted"/>
<dbReference type="Pfam" id="PF06166">
    <property type="entry name" value="DUF979"/>
    <property type="match status" value="1"/>
</dbReference>
<keyword evidence="1" id="KW-0812">Transmembrane</keyword>
<gene>
    <name evidence="2" type="ORF">WNY63_09965</name>
</gene>
<feature type="transmembrane region" description="Helical" evidence="1">
    <location>
        <begin position="191"/>
        <end position="211"/>
    </location>
</feature>
<dbReference type="Proteomes" id="UP001388366">
    <property type="component" value="Unassembled WGS sequence"/>
</dbReference>
<dbReference type="EMBL" id="JBBMQU010000015">
    <property type="protein sequence ID" value="MEM5551054.1"/>
    <property type="molecule type" value="Genomic_DNA"/>
</dbReference>
<accession>A0ABU9U1Y7</accession>
<feature type="transmembrane region" description="Helical" evidence="1">
    <location>
        <begin position="231"/>
        <end position="255"/>
    </location>
</feature>
<feature type="transmembrane region" description="Helical" evidence="1">
    <location>
        <begin position="12"/>
        <end position="35"/>
    </location>
</feature>